<feature type="domain" description="SH3" evidence="7">
    <location>
        <begin position="107"/>
        <end position="167"/>
    </location>
</feature>
<proteinExistence type="inferred from homology"/>
<dbReference type="SMART" id="SM00252">
    <property type="entry name" value="SH2"/>
    <property type="match status" value="1"/>
</dbReference>
<reference evidence="9" key="2">
    <citation type="submission" date="2018-07" db="EMBL/GenBank/DDBJ databases">
        <authorList>
            <person name="Quirk P.G."/>
            <person name="Krulwich T.A."/>
        </authorList>
    </citation>
    <scope>NUCLEOTIDE SEQUENCE</scope>
</reference>
<evidence type="ECO:0000259" key="6">
    <source>
        <dbReference type="PROSITE" id="PS50001"/>
    </source>
</evidence>
<keyword evidence="2 5" id="KW-0728">SH3 domain</keyword>
<dbReference type="PROSITE" id="PS50002">
    <property type="entry name" value="SH3"/>
    <property type="match status" value="2"/>
</dbReference>
<evidence type="ECO:0000256" key="5">
    <source>
        <dbReference type="PROSITE-ProRule" id="PRU00192"/>
    </source>
</evidence>
<evidence type="ECO:0000313" key="9">
    <source>
        <dbReference type="EMBL" id="SSX26331.1"/>
    </source>
</evidence>
<dbReference type="SUPFAM" id="SSF50044">
    <property type="entry name" value="SH3-domain"/>
    <property type="match status" value="2"/>
</dbReference>
<dbReference type="Pfam" id="PF00017">
    <property type="entry name" value="SH2"/>
    <property type="match status" value="1"/>
</dbReference>
<reference evidence="8" key="1">
    <citation type="submission" date="2018-04" db="EMBL/GenBank/DDBJ databases">
        <authorList>
            <person name="Go L.Y."/>
            <person name="Mitchell J.A."/>
        </authorList>
    </citation>
    <scope>NUCLEOTIDE SEQUENCE</scope>
    <source>
        <tissue evidence="8">Whole organism</tissue>
    </source>
</reference>
<sequence length="299" mass="34318">MAGSFDVNDRNSWYFGPMSRQEATDLLMNEREGGVFLIRDSTTIVGDFVLCVREDSKVSHYIINKIPQNNQVVYRIGDQCFPDLPDLLSFYKLHYLDTTPLRRPVHRKLEIVVGKFDFEGSDQDDLPFRKGELLYIINKDEEQWWTARNEKGQIGQIPVPYIQKLQDNRSNSIERQLSTSGVTNNSSVHQSENTLKKNNLNRKLPALARVKQARVPNAYDRTALRLEVGDTIKVTKTNINGQWEGIHMATGKTGHFPFTHVEFIDNENENEEQQCTDPNCPESQMGNNWCTDAKCSQGY</sequence>
<dbReference type="InterPro" id="IPR000980">
    <property type="entry name" value="SH2"/>
</dbReference>
<accession>A0A336KM49</accession>
<dbReference type="GO" id="GO:0048468">
    <property type="term" value="P:cell development"/>
    <property type="evidence" value="ECO:0007669"/>
    <property type="project" value="UniProtKB-ARBA"/>
</dbReference>
<dbReference type="PROSITE" id="PS50001">
    <property type="entry name" value="SH2"/>
    <property type="match status" value="1"/>
</dbReference>
<dbReference type="InterPro" id="IPR036860">
    <property type="entry name" value="SH2_dom_sf"/>
</dbReference>
<name>A0A336KM49_CULSO</name>
<dbReference type="CDD" id="cd11759">
    <property type="entry name" value="SH3_CRK_C"/>
    <property type="match status" value="1"/>
</dbReference>
<gene>
    <name evidence="8" type="primary">CSON013326</name>
</gene>
<dbReference type="Pfam" id="PF07653">
    <property type="entry name" value="SH3_2"/>
    <property type="match status" value="1"/>
</dbReference>
<dbReference type="SUPFAM" id="SSF55550">
    <property type="entry name" value="SH2 domain"/>
    <property type="match status" value="1"/>
</dbReference>
<dbReference type="InterPro" id="IPR036028">
    <property type="entry name" value="SH3-like_dom_sf"/>
</dbReference>
<dbReference type="OMA" id="SMTRQEA"/>
<comment type="similarity">
    <text evidence="1">Belongs to the CRK family.</text>
</comment>
<dbReference type="GO" id="GO:0009653">
    <property type="term" value="P:anatomical structure morphogenesis"/>
    <property type="evidence" value="ECO:0007669"/>
    <property type="project" value="UniProtKB-ARBA"/>
</dbReference>
<evidence type="ECO:0000259" key="7">
    <source>
        <dbReference type="PROSITE" id="PS50002"/>
    </source>
</evidence>
<evidence type="ECO:0000256" key="1">
    <source>
        <dbReference type="ARBA" id="ARBA00009756"/>
    </source>
</evidence>
<dbReference type="AlphaFoldDB" id="A0A336KM49"/>
<dbReference type="EMBL" id="UFQS01000668">
    <property type="protein sequence ID" value="SSX05974.1"/>
    <property type="molecule type" value="Genomic_DNA"/>
</dbReference>
<dbReference type="Gene3D" id="2.30.30.40">
    <property type="entry name" value="SH3 Domains"/>
    <property type="match status" value="2"/>
</dbReference>
<dbReference type="PANTHER" id="PTHR19969">
    <property type="entry name" value="SH2-SH3 ADAPTOR PROTEIN-RELATED"/>
    <property type="match status" value="1"/>
</dbReference>
<dbReference type="GO" id="GO:0007167">
    <property type="term" value="P:enzyme-linked receptor protein signaling pathway"/>
    <property type="evidence" value="ECO:0007669"/>
    <property type="project" value="TreeGrafter"/>
</dbReference>
<dbReference type="PRINTS" id="PR00401">
    <property type="entry name" value="SH2DOMAIN"/>
</dbReference>
<dbReference type="GO" id="GO:0016477">
    <property type="term" value="P:cell migration"/>
    <property type="evidence" value="ECO:0007669"/>
    <property type="project" value="TreeGrafter"/>
</dbReference>
<dbReference type="Gene3D" id="3.30.505.10">
    <property type="entry name" value="SH2 domain"/>
    <property type="match status" value="1"/>
</dbReference>
<protein>
    <submittedName>
        <fullName evidence="8">CSON013326 protein</fullName>
    </submittedName>
</protein>
<dbReference type="VEuPathDB" id="VectorBase:CSON013326"/>
<dbReference type="CDD" id="cd09926">
    <property type="entry name" value="SH2_CRK_like"/>
    <property type="match status" value="1"/>
</dbReference>
<dbReference type="PRINTS" id="PR00452">
    <property type="entry name" value="SH3DOMAIN"/>
</dbReference>
<dbReference type="EMBL" id="UFQT01000668">
    <property type="protein sequence ID" value="SSX26331.1"/>
    <property type="molecule type" value="Genomic_DNA"/>
</dbReference>
<dbReference type="SMART" id="SM00326">
    <property type="entry name" value="SH3"/>
    <property type="match status" value="2"/>
</dbReference>
<evidence type="ECO:0000256" key="3">
    <source>
        <dbReference type="ARBA" id="ARBA00022999"/>
    </source>
</evidence>
<evidence type="ECO:0000313" key="8">
    <source>
        <dbReference type="EMBL" id="SSX05974.1"/>
    </source>
</evidence>
<evidence type="ECO:0000256" key="4">
    <source>
        <dbReference type="PROSITE-ProRule" id="PRU00191"/>
    </source>
</evidence>
<feature type="domain" description="SH3" evidence="7">
    <location>
        <begin position="203"/>
        <end position="266"/>
    </location>
</feature>
<dbReference type="InterPro" id="IPR051184">
    <property type="entry name" value="Tyrosine-phos_adapter"/>
</dbReference>
<dbReference type="InterPro" id="IPR001452">
    <property type="entry name" value="SH3_domain"/>
</dbReference>
<dbReference type="GO" id="GO:0005737">
    <property type="term" value="C:cytoplasm"/>
    <property type="evidence" value="ECO:0007669"/>
    <property type="project" value="TreeGrafter"/>
</dbReference>
<dbReference type="Pfam" id="PF00018">
    <property type="entry name" value="SH3_1"/>
    <property type="match status" value="1"/>
</dbReference>
<dbReference type="PANTHER" id="PTHR19969:SF5">
    <property type="entry name" value="CRK-LIKE PROTEIN"/>
    <property type="match status" value="1"/>
</dbReference>
<keyword evidence="3 4" id="KW-0727">SH2 domain</keyword>
<dbReference type="GO" id="GO:0030971">
    <property type="term" value="F:receptor tyrosine kinase binding"/>
    <property type="evidence" value="ECO:0007669"/>
    <property type="project" value="TreeGrafter"/>
</dbReference>
<feature type="domain" description="SH2" evidence="6">
    <location>
        <begin position="13"/>
        <end position="105"/>
    </location>
</feature>
<evidence type="ECO:0000256" key="2">
    <source>
        <dbReference type="ARBA" id="ARBA00022443"/>
    </source>
</evidence>
<dbReference type="InterPro" id="IPR035458">
    <property type="entry name" value="CRK_SH3_C"/>
</dbReference>
<dbReference type="GO" id="GO:0035591">
    <property type="term" value="F:signaling adaptor activity"/>
    <property type="evidence" value="ECO:0007669"/>
    <property type="project" value="TreeGrafter"/>
</dbReference>
<organism evidence="8">
    <name type="scientific">Culicoides sonorensis</name>
    <name type="common">Biting midge</name>
    <dbReference type="NCBI Taxonomy" id="179676"/>
    <lineage>
        <taxon>Eukaryota</taxon>
        <taxon>Metazoa</taxon>
        <taxon>Ecdysozoa</taxon>
        <taxon>Arthropoda</taxon>
        <taxon>Hexapoda</taxon>
        <taxon>Insecta</taxon>
        <taxon>Pterygota</taxon>
        <taxon>Neoptera</taxon>
        <taxon>Endopterygota</taxon>
        <taxon>Diptera</taxon>
        <taxon>Nematocera</taxon>
        <taxon>Chironomoidea</taxon>
        <taxon>Ceratopogonidae</taxon>
        <taxon>Ceratopogoninae</taxon>
        <taxon>Culicoides</taxon>
        <taxon>Monoculicoides</taxon>
    </lineage>
</organism>